<dbReference type="OrthoDB" id="10060926at2759"/>
<dbReference type="PANTHER" id="PTHR33449:SF1">
    <property type="entry name" value="NUCLEOID-ASSOCIATED PROTEIN YBAB"/>
    <property type="match status" value="1"/>
</dbReference>
<dbReference type="AlphaFoldDB" id="A0A8S4QF50"/>
<evidence type="ECO:0000313" key="4">
    <source>
        <dbReference type="Proteomes" id="UP000838756"/>
    </source>
</evidence>
<dbReference type="Proteomes" id="UP000838756">
    <property type="component" value="Unassembled WGS sequence"/>
</dbReference>
<evidence type="ECO:0000259" key="2">
    <source>
        <dbReference type="Pfam" id="PF01617"/>
    </source>
</evidence>
<dbReference type="Gene3D" id="3.30.1310.10">
    <property type="entry name" value="Nucleoid-associated protein YbaB-like domain"/>
    <property type="match status" value="1"/>
</dbReference>
<dbReference type="NCBIfam" id="TIGR00103">
    <property type="entry name" value="DNA_YbaB_EbfC"/>
    <property type="match status" value="1"/>
</dbReference>
<name>A0A8S4QF50_9NEOP</name>
<dbReference type="GO" id="GO:0003677">
    <property type="term" value="F:DNA binding"/>
    <property type="evidence" value="ECO:0007669"/>
    <property type="project" value="UniProtKB-KW"/>
</dbReference>
<protein>
    <submittedName>
        <fullName evidence="3">Jg24809 protein</fullName>
    </submittedName>
</protein>
<sequence length="310" mass="33257">MKQAQEMQKKLAEAQEKYIGKEFQGISGGGKVSILVEVIKIGGYKAKKVNIDLELMRNEEKDIVEDLVTAAFNDAIKKAEEDMANATSDLAAALVTLLSLSNSAFSSDPIGPISDEETSYYVRLQYNGEVLPFKTRIDGIEYKKGTEVHDPLKASFMAGGAAFGYKMDDIRVDVEGLYSQLNKNDVSGATFTPTTVANSVAAFSGLVNVYYDIAIEDMPITPYVGVGVGAAYISNPSEASAVKDQKGFGFAYQAKAGVSYDVTPEIKLFAGARYFGSYGASFNKEAVSATKEINVLYSAVGAEAGVAFNF</sequence>
<dbReference type="SUPFAM" id="SSF56925">
    <property type="entry name" value="OMPA-like"/>
    <property type="match status" value="1"/>
</dbReference>
<dbReference type="GO" id="GO:0005829">
    <property type="term" value="C:cytosol"/>
    <property type="evidence" value="ECO:0007669"/>
    <property type="project" value="TreeGrafter"/>
</dbReference>
<comment type="caution">
    <text evidence="3">The sequence shown here is derived from an EMBL/GenBank/DDBJ whole genome shotgun (WGS) entry which is preliminary data.</text>
</comment>
<dbReference type="Pfam" id="PF02575">
    <property type="entry name" value="YbaB_DNA_bd"/>
    <property type="match status" value="1"/>
</dbReference>
<evidence type="ECO:0000256" key="1">
    <source>
        <dbReference type="ARBA" id="ARBA00023125"/>
    </source>
</evidence>
<dbReference type="SUPFAM" id="SSF82607">
    <property type="entry name" value="YbaB-like"/>
    <property type="match status" value="1"/>
</dbReference>
<reference evidence="3" key="1">
    <citation type="submission" date="2022-03" db="EMBL/GenBank/DDBJ databases">
        <authorList>
            <person name="Lindestad O."/>
        </authorList>
    </citation>
    <scope>NUCLEOTIDE SEQUENCE</scope>
</reference>
<gene>
    <name evidence="3" type="primary">jg24809</name>
    <name evidence="3" type="ORF">PAEG_LOCUS1713</name>
</gene>
<dbReference type="InterPro" id="IPR002566">
    <property type="entry name" value="Msp4_OMP-like"/>
</dbReference>
<dbReference type="Pfam" id="PF01617">
    <property type="entry name" value="Surface_Ag_2"/>
    <property type="match status" value="1"/>
</dbReference>
<dbReference type="EMBL" id="CAKXAJ010005785">
    <property type="protein sequence ID" value="CAH2209314.1"/>
    <property type="molecule type" value="Genomic_DNA"/>
</dbReference>
<organism evidence="3 4">
    <name type="scientific">Pararge aegeria aegeria</name>
    <dbReference type="NCBI Taxonomy" id="348720"/>
    <lineage>
        <taxon>Eukaryota</taxon>
        <taxon>Metazoa</taxon>
        <taxon>Ecdysozoa</taxon>
        <taxon>Arthropoda</taxon>
        <taxon>Hexapoda</taxon>
        <taxon>Insecta</taxon>
        <taxon>Pterygota</taxon>
        <taxon>Neoptera</taxon>
        <taxon>Endopterygota</taxon>
        <taxon>Lepidoptera</taxon>
        <taxon>Glossata</taxon>
        <taxon>Ditrysia</taxon>
        <taxon>Papilionoidea</taxon>
        <taxon>Nymphalidae</taxon>
        <taxon>Satyrinae</taxon>
        <taxon>Satyrini</taxon>
        <taxon>Parargina</taxon>
        <taxon>Pararge</taxon>
    </lineage>
</organism>
<dbReference type="InterPro" id="IPR004401">
    <property type="entry name" value="YbaB/EbfC"/>
</dbReference>
<feature type="domain" description="Msp4/OMP-like" evidence="2">
    <location>
        <begin position="153"/>
        <end position="310"/>
    </location>
</feature>
<dbReference type="InterPro" id="IPR011250">
    <property type="entry name" value="OMP/PagP_B-barrel"/>
</dbReference>
<keyword evidence="1" id="KW-0238">DNA-binding</keyword>
<dbReference type="Gene3D" id="2.40.160.20">
    <property type="match status" value="1"/>
</dbReference>
<keyword evidence="4" id="KW-1185">Reference proteome</keyword>
<dbReference type="HAMAP" id="MF_00274">
    <property type="entry name" value="DNA_YbaB_EbfC"/>
    <property type="match status" value="1"/>
</dbReference>
<dbReference type="PANTHER" id="PTHR33449">
    <property type="entry name" value="NUCLEOID-ASSOCIATED PROTEIN YBAB"/>
    <property type="match status" value="1"/>
</dbReference>
<accession>A0A8S4QF50</accession>
<dbReference type="InterPro" id="IPR036894">
    <property type="entry name" value="YbaB-like_sf"/>
</dbReference>
<proteinExistence type="inferred from homology"/>
<evidence type="ECO:0000313" key="3">
    <source>
        <dbReference type="EMBL" id="CAH2209314.1"/>
    </source>
</evidence>